<dbReference type="EMBL" id="WVUK01000052">
    <property type="protein sequence ID" value="KAF7494674.1"/>
    <property type="molecule type" value="Genomic_DNA"/>
</dbReference>
<reference evidence="2" key="3">
    <citation type="submission" date="2022-06" db="UniProtKB">
        <authorList>
            <consortium name="EnsemblMetazoa"/>
        </authorList>
    </citation>
    <scope>IDENTIFICATION</scope>
</reference>
<evidence type="ECO:0000313" key="2">
    <source>
        <dbReference type="EnsemblMetazoa" id="KAF7494674.1"/>
    </source>
</evidence>
<sequence>MRERKEVLKMRETKLYFEFHVNNREYRGYYDQNEFIHCCMIYLRNQYSFLPKELLITRAKAIWNKKLAAERKSDYKPATKLSINLKKSTKVKRNVLRFEDGDDNDGKLRENFNVDPINPSSSLIESAGSKPDIDDDRIDREFSAPPEFEMDSSKTRIEQSNSEIFEVSSIVGSKSSTNPLSFETSISMPLSLSVSIDEPWLIRTDREKISISKTSVHLPISDEPICDENQIIIDFPTMATKSPLTTTIEMIPRSSSDYSDFVSEKISICRQPVELELSEEI</sequence>
<dbReference type="Proteomes" id="UP000070412">
    <property type="component" value="Unassembled WGS sequence"/>
</dbReference>
<evidence type="ECO:0000313" key="3">
    <source>
        <dbReference type="Proteomes" id="UP000070412"/>
    </source>
</evidence>
<organism evidence="1">
    <name type="scientific">Sarcoptes scabiei</name>
    <name type="common">Itch mite</name>
    <name type="synonym">Acarus scabiei</name>
    <dbReference type="NCBI Taxonomy" id="52283"/>
    <lineage>
        <taxon>Eukaryota</taxon>
        <taxon>Metazoa</taxon>
        <taxon>Ecdysozoa</taxon>
        <taxon>Arthropoda</taxon>
        <taxon>Chelicerata</taxon>
        <taxon>Arachnida</taxon>
        <taxon>Acari</taxon>
        <taxon>Acariformes</taxon>
        <taxon>Sarcoptiformes</taxon>
        <taxon>Astigmata</taxon>
        <taxon>Psoroptidia</taxon>
        <taxon>Sarcoptoidea</taxon>
        <taxon>Sarcoptidae</taxon>
        <taxon>Sarcoptinae</taxon>
        <taxon>Sarcoptes</taxon>
    </lineage>
</organism>
<evidence type="ECO:0000313" key="1">
    <source>
        <dbReference type="EMBL" id="KAF7494674.1"/>
    </source>
</evidence>
<reference evidence="1" key="2">
    <citation type="submission" date="2020-01" db="EMBL/GenBank/DDBJ databases">
        <authorList>
            <person name="Korhonen P.K.K."/>
            <person name="Guangxu M.G."/>
            <person name="Wang T.W."/>
            <person name="Stroehlein A.J.S."/>
            <person name="Young N.D."/>
            <person name="Ang C.-S.A."/>
            <person name="Fernando D.W.F."/>
            <person name="Lu H.L."/>
            <person name="Taylor S.T."/>
            <person name="Ehtesham M.E.M."/>
            <person name="Najaraj S.H.N."/>
            <person name="Harsha G.H.G."/>
            <person name="Madugundu A.M."/>
            <person name="Renuse S.R."/>
            <person name="Holt D.H."/>
            <person name="Pandey A.P."/>
            <person name="Papenfuss A.P."/>
            <person name="Gasser R.B.G."/>
            <person name="Fischer K.F."/>
        </authorList>
    </citation>
    <scope>NUCLEOTIDE SEQUENCE</scope>
    <source>
        <strain evidence="1">SSS_KF_BRIS2020</strain>
    </source>
</reference>
<dbReference type="AlphaFoldDB" id="A0A834RDG1"/>
<name>A0A834RDG1_SARSC</name>
<reference evidence="3" key="1">
    <citation type="journal article" date="2020" name="PLoS Negl. Trop. Dis.">
        <title>High-quality nuclear genome for Sarcoptes scabiei-A critical resource for a neglected parasite.</title>
        <authorList>
            <person name="Korhonen P.K."/>
            <person name="Gasser R.B."/>
            <person name="Ma G."/>
            <person name="Wang T."/>
            <person name="Stroehlein A.J."/>
            <person name="Young N.D."/>
            <person name="Ang C.S."/>
            <person name="Fernando D.D."/>
            <person name="Lu H.C."/>
            <person name="Taylor S."/>
            <person name="Reynolds S.L."/>
            <person name="Mofiz E."/>
            <person name="Najaraj S.H."/>
            <person name="Gowda H."/>
            <person name="Madugundu A."/>
            <person name="Renuse S."/>
            <person name="Holt D."/>
            <person name="Pandey A."/>
            <person name="Papenfuss A.T."/>
            <person name="Fischer K."/>
        </authorList>
    </citation>
    <scope>NUCLEOTIDE SEQUENCE [LARGE SCALE GENOMIC DNA]</scope>
</reference>
<keyword evidence="3" id="KW-1185">Reference proteome</keyword>
<dbReference type="EnsemblMetazoa" id="SSS_1570s_mrna">
    <property type="protein sequence ID" value="KAF7494674.1"/>
    <property type="gene ID" value="SSS_1570"/>
</dbReference>
<gene>
    <name evidence="1" type="ORF">SSS_1570</name>
</gene>
<protein>
    <submittedName>
        <fullName evidence="1 2">Uncharacterized protein</fullName>
    </submittedName>
</protein>
<accession>A0A834RDG1</accession>
<proteinExistence type="predicted"/>